<gene>
    <name evidence="5" type="ORF">SAMN04487960_103365</name>
</gene>
<keyword evidence="2" id="KW-0378">Hydrolase</keyword>
<dbReference type="Proteomes" id="UP000199675">
    <property type="component" value="Unassembled WGS sequence"/>
</dbReference>
<dbReference type="AlphaFoldDB" id="A0A1H2V7U2"/>
<protein>
    <submittedName>
        <fullName evidence="5">Biotin-dependent carboxylase uncharacterized domain-containing protein</fullName>
    </submittedName>
</protein>
<dbReference type="PANTHER" id="PTHR43309:SF4">
    <property type="entry name" value="CARBOXYLTRANSFERASE DOMAIN-CONTAINING PROTEIN"/>
    <property type="match status" value="1"/>
</dbReference>
<dbReference type="GO" id="GO:0005524">
    <property type="term" value="F:ATP binding"/>
    <property type="evidence" value="ECO:0007669"/>
    <property type="project" value="UniProtKB-KW"/>
</dbReference>
<evidence type="ECO:0000313" key="6">
    <source>
        <dbReference type="Proteomes" id="UP000199675"/>
    </source>
</evidence>
<keyword evidence="1" id="KW-0547">Nucleotide-binding</keyword>
<accession>A0A1H2V7U2</accession>
<dbReference type="SMART" id="SM00797">
    <property type="entry name" value="AHS2"/>
    <property type="match status" value="1"/>
</dbReference>
<organism evidence="5 6">
    <name type="scientific">Marinobacter mobilis</name>
    <dbReference type="NCBI Taxonomy" id="488533"/>
    <lineage>
        <taxon>Bacteria</taxon>
        <taxon>Pseudomonadati</taxon>
        <taxon>Pseudomonadota</taxon>
        <taxon>Gammaproteobacteria</taxon>
        <taxon>Pseudomonadales</taxon>
        <taxon>Marinobacteraceae</taxon>
        <taxon>Marinobacter</taxon>
    </lineage>
</organism>
<dbReference type="InterPro" id="IPR003778">
    <property type="entry name" value="CT_A_B"/>
</dbReference>
<evidence type="ECO:0000256" key="2">
    <source>
        <dbReference type="ARBA" id="ARBA00022801"/>
    </source>
</evidence>
<keyword evidence="3" id="KW-0067">ATP-binding</keyword>
<evidence type="ECO:0000256" key="1">
    <source>
        <dbReference type="ARBA" id="ARBA00022741"/>
    </source>
</evidence>
<dbReference type="Gene3D" id="2.40.100.10">
    <property type="entry name" value="Cyclophilin-like"/>
    <property type="match status" value="1"/>
</dbReference>
<feature type="domain" description="Carboxyltransferase" evidence="4">
    <location>
        <begin position="25"/>
        <end position="300"/>
    </location>
</feature>
<evidence type="ECO:0000313" key="5">
    <source>
        <dbReference type="EMBL" id="SDW64391.1"/>
    </source>
</evidence>
<evidence type="ECO:0000256" key="3">
    <source>
        <dbReference type="ARBA" id="ARBA00022840"/>
    </source>
</evidence>
<keyword evidence="6" id="KW-1185">Reference proteome</keyword>
<dbReference type="SUPFAM" id="SSF50891">
    <property type="entry name" value="Cyclophilin-like"/>
    <property type="match status" value="1"/>
</dbReference>
<dbReference type="EMBL" id="FNNE01000003">
    <property type="protein sequence ID" value="SDW64391.1"/>
    <property type="molecule type" value="Genomic_DNA"/>
</dbReference>
<dbReference type="STRING" id="488533.SAMN04487960_103365"/>
<dbReference type="GO" id="GO:0016787">
    <property type="term" value="F:hydrolase activity"/>
    <property type="evidence" value="ECO:0007669"/>
    <property type="project" value="UniProtKB-KW"/>
</dbReference>
<evidence type="ECO:0000259" key="4">
    <source>
        <dbReference type="SMART" id="SM00797"/>
    </source>
</evidence>
<reference evidence="5 6" key="1">
    <citation type="submission" date="2016-10" db="EMBL/GenBank/DDBJ databases">
        <authorList>
            <person name="de Groot N.N."/>
        </authorList>
    </citation>
    <scope>NUCLEOTIDE SEQUENCE [LARGE SCALE GENOMIC DNA]</scope>
    <source>
        <strain evidence="5 6">CGMCC 1.7059</strain>
    </source>
</reference>
<sequence>MNLLRVITPGPLTTVQDSGRKGYQKHGLAQGGAADRHAFLWANKLFDNGPDQACLELAFGGFEAEALCELTIAVTGAAQEILVNGTRHPGWRTVQLKTGDRLKIPGFRYGRISYLAISGGVLSESFLGSRSIVVREQIEGLGAVAAGDVIKGAQATAAPTRTVPEQFRRYYQSPVLCRVIPGYQYKDFSSADLNGLFRQKYRVSQRSDRMGFQLAGAPLTSPPPGITSEGIAMGAIQVPGDGNPIVLLNDRQTIGGYPKVGVVCSQDCNRLIQALPGNEVRFTLTNVETAQAEWQVFERFFQMSRWCASGDRLSWA</sequence>
<dbReference type="OrthoDB" id="9768696at2"/>
<dbReference type="PANTHER" id="PTHR43309">
    <property type="entry name" value="5-OXOPROLINASE SUBUNIT C"/>
    <property type="match status" value="1"/>
</dbReference>
<proteinExistence type="predicted"/>
<dbReference type="RefSeq" id="WP_091812173.1">
    <property type="nucleotide sequence ID" value="NZ_FNNE01000003.1"/>
</dbReference>
<name>A0A1H2V7U2_9GAMM</name>
<dbReference type="InterPro" id="IPR029000">
    <property type="entry name" value="Cyclophilin-like_dom_sf"/>
</dbReference>
<dbReference type="InterPro" id="IPR052708">
    <property type="entry name" value="PxpC"/>
</dbReference>
<dbReference type="Pfam" id="PF02626">
    <property type="entry name" value="CT_A_B"/>
    <property type="match status" value="1"/>
</dbReference>